<protein>
    <submittedName>
        <fullName evidence="1">DUF6624 domain-containing protein</fullName>
    </submittedName>
</protein>
<sequence>MELDQKIRKQISEAMQSNTPLPSSIFQKMEEVYSSNQAWLKMKLDIYGWPEESKIGEKAARAVFLVIQHADLPDIEKYYPQLHSLAESGEASKVHAAMMLDRMLMYQGKKQVYGTQASSLLRPDGSFVIWPVENPERINERRKTVGFPDTVEETAASMDAVYNPYEQLPSIN</sequence>
<evidence type="ECO:0000313" key="2">
    <source>
        <dbReference type="Proteomes" id="UP001589797"/>
    </source>
</evidence>
<dbReference type="EMBL" id="JBHLWI010000028">
    <property type="protein sequence ID" value="MFC0263057.1"/>
    <property type="molecule type" value="Genomic_DNA"/>
</dbReference>
<organism evidence="1 2">
    <name type="scientific">Fontibacter flavus</name>
    <dbReference type="NCBI Taxonomy" id="654838"/>
    <lineage>
        <taxon>Bacteria</taxon>
        <taxon>Pseudomonadati</taxon>
        <taxon>Bacteroidota</taxon>
        <taxon>Cytophagia</taxon>
        <taxon>Cytophagales</taxon>
        <taxon>Cyclobacteriaceae</taxon>
        <taxon>Fontibacter</taxon>
    </lineage>
</organism>
<dbReference type="Proteomes" id="UP001589797">
    <property type="component" value="Unassembled WGS sequence"/>
</dbReference>
<proteinExistence type="predicted"/>
<keyword evidence="2" id="KW-1185">Reference proteome</keyword>
<reference evidence="1 2" key="1">
    <citation type="submission" date="2024-09" db="EMBL/GenBank/DDBJ databases">
        <authorList>
            <person name="Sun Q."/>
            <person name="Mori K."/>
        </authorList>
    </citation>
    <scope>NUCLEOTIDE SEQUENCE [LARGE SCALE GENOMIC DNA]</scope>
    <source>
        <strain evidence="1 2">CCM 7650</strain>
    </source>
</reference>
<evidence type="ECO:0000313" key="1">
    <source>
        <dbReference type="EMBL" id="MFC0263057.1"/>
    </source>
</evidence>
<name>A0ABV6FTD2_9BACT</name>
<dbReference type="InterPro" id="IPR046732">
    <property type="entry name" value="DUF6624"/>
</dbReference>
<dbReference type="Pfam" id="PF20329">
    <property type="entry name" value="DUF6624"/>
    <property type="match status" value="1"/>
</dbReference>
<dbReference type="RefSeq" id="WP_382387522.1">
    <property type="nucleotide sequence ID" value="NZ_JBHLWI010000028.1"/>
</dbReference>
<accession>A0ABV6FTD2</accession>
<comment type="caution">
    <text evidence="1">The sequence shown here is derived from an EMBL/GenBank/DDBJ whole genome shotgun (WGS) entry which is preliminary data.</text>
</comment>
<gene>
    <name evidence="1" type="ORF">ACFFIP_10225</name>
</gene>